<reference evidence="1 2" key="1">
    <citation type="journal article" date="2014" name="Genome Announc.">
        <title>Genome Sequence of Lactobacillus fabifermentans Strain T30PCM01, Isolated from Fermenting Grape Marc.</title>
        <authorList>
            <person name="Treu L."/>
            <person name="Vendramin V."/>
            <person name="Bovo B."/>
            <person name="Giacomini A."/>
            <person name="Corich V."/>
            <person name="Campanaro S."/>
        </authorList>
    </citation>
    <scope>NUCLEOTIDE SEQUENCE [LARGE SCALE GENOMIC DNA]</scope>
    <source>
        <strain evidence="1 2">T30PCM01</strain>
    </source>
</reference>
<evidence type="ECO:0000313" key="2">
    <source>
        <dbReference type="Proteomes" id="UP000019247"/>
    </source>
</evidence>
<protein>
    <submittedName>
        <fullName evidence="1">Uncharacterized protein</fullName>
    </submittedName>
</protein>
<dbReference type="AlphaFoldDB" id="W6T554"/>
<comment type="caution">
    <text evidence="1">The sequence shown here is derived from an EMBL/GenBank/DDBJ whole genome shotgun (WGS) entry which is preliminary data.</text>
</comment>
<accession>W6T554</accession>
<dbReference type="EMBL" id="AWWK01000067">
    <property type="protein sequence ID" value="ETY73201.1"/>
    <property type="molecule type" value="Genomic_DNA"/>
</dbReference>
<name>W6T554_9LACO</name>
<organism evidence="1 2">
    <name type="scientific">Lactiplantibacillus fabifermentans T30PCM01</name>
    <dbReference type="NCBI Taxonomy" id="1400520"/>
    <lineage>
        <taxon>Bacteria</taxon>
        <taxon>Bacillati</taxon>
        <taxon>Bacillota</taxon>
        <taxon>Bacilli</taxon>
        <taxon>Lactobacillales</taxon>
        <taxon>Lactobacillaceae</taxon>
        <taxon>Lactiplantibacillus</taxon>
    </lineage>
</organism>
<evidence type="ECO:0000313" key="1">
    <source>
        <dbReference type="EMBL" id="ETY73201.1"/>
    </source>
</evidence>
<dbReference type="Proteomes" id="UP000019247">
    <property type="component" value="Unassembled WGS sequence"/>
</dbReference>
<gene>
    <name evidence="1" type="ORF">LFAB_13615</name>
</gene>
<sequence>MYKKETATAISPQINSIYLATAWFSSNTPGQQITLRPVIFIGNRMLFAICAIKYAIKRSL</sequence>
<proteinExistence type="predicted"/>
<dbReference type="HOGENOM" id="CLU_2935723_0_0_9"/>